<evidence type="ECO:0000313" key="2">
    <source>
        <dbReference type="EMBL" id="GAA3948854.1"/>
    </source>
</evidence>
<name>A0ABP7NK13_9MICO</name>
<proteinExistence type="predicted"/>
<sequence length="110" mass="12088">MSTKHRDPEYLRNARIVRAQVRRAWRLGSEVRCWRCGCVIEPGMRFDVGHLDPAGGHARSNLAPECVRCNRRDGGRMGAAITNARRGRASSTPRPPAAGGRRGGDGLAPW</sequence>
<keyword evidence="3" id="KW-1185">Reference proteome</keyword>
<dbReference type="EMBL" id="BAABCP010000002">
    <property type="protein sequence ID" value="GAA3948854.1"/>
    <property type="molecule type" value="Genomic_DNA"/>
</dbReference>
<accession>A0ABP7NK13</accession>
<dbReference type="Proteomes" id="UP001501591">
    <property type="component" value="Unassembled WGS sequence"/>
</dbReference>
<evidence type="ECO:0008006" key="4">
    <source>
        <dbReference type="Google" id="ProtNLM"/>
    </source>
</evidence>
<organism evidence="2 3">
    <name type="scientific">Microbacterium soli</name>
    <dbReference type="NCBI Taxonomy" id="446075"/>
    <lineage>
        <taxon>Bacteria</taxon>
        <taxon>Bacillati</taxon>
        <taxon>Actinomycetota</taxon>
        <taxon>Actinomycetes</taxon>
        <taxon>Micrococcales</taxon>
        <taxon>Microbacteriaceae</taxon>
        <taxon>Microbacterium</taxon>
    </lineage>
</organism>
<protein>
    <recommendedName>
        <fullName evidence="4">HNH endonuclease</fullName>
    </recommendedName>
</protein>
<reference evidence="3" key="1">
    <citation type="journal article" date="2019" name="Int. J. Syst. Evol. Microbiol.">
        <title>The Global Catalogue of Microorganisms (GCM) 10K type strain sequencing project: providing services to taxonomists for standard genome sequencing and annotation.</title>
        <authorList>
            <consortium name="The Broad Institute Genomics Platform"/>
            <consortium name="The Broad Institute Genome Sequencing Center for Infectious Disease"/>
            <person name="Wu L."/>
            <person name="Ma J."/>
        </authorList>
    </citation>
    <scope>NUCLEOTIDE SEQUENCE [LARGE SCALE GENOMIC DNA]</scope>
    <source>
        <strain evidence="3">JCM 17024</strain>
    </source>
</reference>
<feature type="region of interest" description="Disordered" evidence="1">
    <location>
        <begin position="79"/>
        <end position="110"/>
    </location>
</feature>
<dbReference type="RefSeq" id="WP_344820355.1">
    <property type="nucleotide sequence ID" value="NZ_BAABCP010000002.1"/>
</dbReference>
<comment type="caution">
    <text evidence="2">The sequence shown here is derived from an EMBL/GenBank/DDBJ whole genome shotgun (WGS) entry which is preliminary data.</text>
</comment>
<evidence type="ECO:0000313" key="3">
    <source>
        <dbReference type="Proteomes" id="UP001501591"/>
    </source>
</evidence>
<dbReference type="Gene3D" id="1.10.30.50">
    <property type="match status" value="1"/>
</dbReference>
<gene>
    <name evidence="2" type="ORF">GCM10022383_28290</name>
</gene>
<evidence type="ECO:0000256" key="1">
    <source>
        <dbReference type="SAM" id="MobiDB-lite"/>
    </source>
</evidence>